<keyword evidence="2" id="KW-1185">Reference proteome</keyword>
<dbReference type="EMBL" id="JAEFBK010000001">
    <property type="protein sequence ID" value="KAG7646734.1"/>
    <property type="molecule type" value="Genomic_DNA"/>
</dbReference>
<evidence type="ECO:0000313" key="2">
    <source>
        <dbReference type="Proteomes" id="UP000694240"/>
    </source>
</evidence>
<reference evidence="1 2" key="1">
    <citation type="submission" date="2020-12" db="EMBL/GenBank/DDBJ databases">
        <title>Concerted genomic and epigenomic changes stabilize Arabidopsis allopolyploids.</title>
        <authorList>
            <person name="Chen Z."/>
        </authorList>
    </citation>
    <scope>NUCLEOTIDE SEQUENCE [LARGE SCALE GENOMIC DNA]</scope>
    <source>
        <strain evidence="1">Allo738</strain>
        <tissue evidence="1">Leaf</tissue>
    </source>
</reference>
<accession>A0A8T2GG78</accession>
<evidence type="ECO:0000313" key="1">
    <source>
        <dbReference type="EMBL" id="KAG7646734.1"/>
    </source>
</evidence>
<protein>
    <submittedName>
        <fullName evidence="1">Uncharacterized protein</fullName>
    </submittedName>
</protein>
<proteinExistence type="predicted"/>
<comment type="caution">
    <text evidence="1">The sequence shown here is derived from an EMBL/GenBank/DDBJ whole genome shotgun (WGS) entry which is preliminary data.</text>
</comment>
<organism evidence="1 2">
    <name type="scientific">Arabidopsis thaliana x Arabidopsis arenosa</name>
    <dbReference type="NCBI Taxonomy" id="1240361"/>
    <lineage>
        <taxon>Eukaryota</taxon>
        <taxon>Viridiplantae</taxon>
        <taxon>Streptophyta</taxon>
        <taxon>Embryophyta</taxon>
        <taxon>Tracheophyta</taxon>
        <taxon>Spermatophyta</taxon>
        <taxon>Magnoliopsida</taxon>
        <taxon>eudicotyledons</taxon>
        <taxon>Gunneridae</taxon>
        <taxon>Pentapetalae</taxon>
        <taxon>rosids</taxon>
        <taxon>malvids</taxon>
        <taxon>Brassicales</taxon>
        <taxon>Brassicaceae</taxon>
        <taxon>Camelineae</taxon>
        <taxon>Arabidopsis</taxon>
    </lineage>
</organism>
<dbReference type="AlphaFoldDB" id="A0A8T2GG78"/>
<gene>
    <name evidence="1" type="ORF">ISN45_At01g018430</name>
</gene>
<sequence>MDKEIHQFGKGHVLHQMLRILELEVIQIMPKVMTNKKKPTLHIGV</sequence>
<name>A0A8T2GG78_9BRAS</name>
<dbReference type="SMR" id="A0A8T2GG78"/>
<dbReference type="Proteomes" id="UP000694240">
    <property type="component" value="Chromosome 1"/>
</dbReference>